<dbReference type="eggNOG" id="ENOG5032X8R">
    <property type="taxonomic scope" value="Bacteria"/>
</dbReference>
<keyword evidence="1" id="KW-0812">Transmembrane</keyword>
<dbReference type="Proteomes" id="UP000003340">
    <property type="component" value="Unassembled WGS sequence"/>
</dbReference>
<comment type="caution">
    <text evidence="2">The sequence shown here is derived from an EMBL/GenBank/DDBJ whole genome shotgun (WGS) entry which is preliminary data.</text>
</comment>
<keyword evidence="3" id="KW-1185">Reference proteome</keyword>
<keyword evidence="1" id="KW-1133">Transmembrane helix</keyword>
<evidence type="ECO:0000313" key="2">
    <source>
        <dbReference type="EMBL" id="EEG29167.1"/>
    </source>
</evidence>
<accession>C0EH80</accession>
<reference evidence="2 3" key="1">
    <citation type="submission" date="2009-01" db="EMBL/GenBank/DDBJ databases">
        <authorList>
            <person name="Fulton L."/>
            <person name="Clifton S."/>
            <person name="Fulton B."/>
            <person name="Xu J."/>
            <person name="Minx P."/>
            <person name="Pepin K.H."/>
            <person name="Johnson M."/>
            <person name="Bhonagiri V."/>
            <person name="Nash W.E."/>
            <person name="Mardis E.R."/>
            <person name="Wilson R.K."/>
        </authorList>
    </citation>
    <scope>NUCLEOTIDE SEQUENCE [LARGE SCALE GENOMIC DNA]</scope>
    <source>
        <strain evidence="2 3">DSM 5476</strain>
    </source>
</reference>
<dbReference type="EMBL" id="ACEC01000115">
    <property type="protein sequence ID" value="EEG29167.1"/>
    <property type="molecule type" value="Genomic_DNA"/>
</dbReference>
<feature type="transmembrane region" description="Helical" evidence="1">
    <location>
        <begin position="104"/>
        <end position="124"/>
    </location>
</feature>
<dbReference type="STRING" id="537013.CLOSTMETH_03280"/>
<feature type="transmembrane region" description="Helical" evidence="1">
    <location>
        <begin position="144"/>
        <end position="164"/>
    </location>
</feature>
<evidence type="ECO:0000313" key="3">
    <source>
        <dbReference type="Proteomes" id="UP000003340"/>
    </source>
</evidence>
<name>C0EH80_9FIRM</name>
<feature type="transmembrane region" description="Helical" evidence="1">
    <location>
        <begin position="32"/>
        <end position="50"/>
    </location>
</feature>
<feature type="transmembrane region" description="Helical" evidence="1">
    <location>
        <begin position="7"/>
        <end position="26"/>
    </location>
</feature>
<organism evidence="2 3">
    <name type="scientific">[Clostridium] methylpentosum DSM 5476</name>
    <dbReference type="NCBI Taxonomy" id="537013"/>
    <lineage>
        <taxon>Bacteria</taxon>
        <taxon>Bacillati</taxon>
        <taxon>Bacillota</taxon>
        <taxon>Clostridia</taxon>
        <taxon>Eubacteriales</taxon>
        <taxon>Oscillospiraceae</taxon>
        <taxon>Oscillospiraceae incertae sedis</taxon>
    </lineage>
</organism>
<proteinExistence type="predicted"/>
<protein>
    <submittedName>
        <fullName evidence="2">Uncharacterized protein</fullName>
    </submittedName>
</protein>
<keyword evidence="1" id="KW-0472">Membrane</keyword>
<reference evidence="2 3" key="2">
    <citation type="submission" date="2009-02" db="EMBL/GenBank/DDBJ databases">
        <title>Draft genome sequence of Clostridium methylpentosum (DSM 5476).</title>
        <authorList>
            <person name="Sudarsanam P."/>
            <person name="Ley R."/>
            <person name="Guruge J."/>
            <person name="Turnbaugh P.J."/>
            <person name="Mahowald M."/>
            <person name="Liep D."/>
            <person name="Gordon J."/>
        </authorList>
    </citation>
    <scope>NUCLEOTIDE SEQUENCE [LARGE SCALE GENOMIC DNA]</scope>
    <source>
        <strain evidence="2 3">DSM 5476</strain>
    </source>
</reference>
<evidence type="ECO:0000256" key="1">
    <source>
        <dbReference type="SAM" id="Phobius"/>
    </source>
</evidence>
<dbReference type="HOGENOM" id="CLU_1608005_0_0_9"/>
<gene>
    <name evidence="2" type="ORF">CLOSTMETH_03280</name>
</gene>
<feature type="transmembrane region" description="Helical" evidence="1">
    <location>
        <begin position="62"/>
        <end position="84"/>
    </location>
</feature>
<dbReference type="AlphaFoldDB" id="C0EH80"/>
<sequence length="165" mass="18516">MKKQVRLYNVLFPVWFLFLIPTAWLIVVPANFVIDSAVLLIALKLLGQELKIGYKKAILKVWLFGFLSDIVGSVLLLGATFLHPNEWWEQTISSAISYNPFSNFWAFGITLLCVAAAGLGIYLFNYNISFNKLGLTKGQRKKAALAFAVLTAPYLFFLPSSLLYS</sequence>